<reference evidence="2" key="1">
    <citation type="journal article" date="2020" name="Nature">
        <title>Giant virus diversity and host interactions through global metagenomics.</title>
        <authorList>
            <person name="Schulz F."/>
            <person name="Roux S."/>
            <person name="Paez-Espino D."/>
            <person name="Jungbluth S."/>
            <person name="Walsh D.A."/>
            <person name="Denef V.J."/>
            <person name="McMahon K.D."/>
            <person name="Konstantinidis K.T."/>
            <person name="Eloe-Fadrosh E.A."/>
            <person name="Kyrpides N.C."/>
            <person name="Woyke T."/>
        </authorList>
    </citation>
    <scope>NUCLEOTIDE SEQUENCE</scope>
    <source>
        <strain evidence="2">GVMAG-S-ERX556049-19</strain>
    </source>
</reference>
<feature type="region of interest" description="Disordered" evidence="1">
    <location>
        <begin position="118"/>
        <end position="236"/>
    </location>
</feature>
<accession>A0A6C0FGT0</accession>
<feature type="compositionally biased region" description="Acidic residues" evidence="1">
    <location>
        <begin position="148"/>
        <end position="202"/>
    </location>
</feature>
<evidence type="ECO:0000256" key="1">
    <source>
        <dbReference type="SAM" id="MobiDB-lite"/>
    </source>
</evidence>
<organism evidence="2">
    <name type="scientific">viral metagenome</name>
    <dbReference type="NCBI Taxonomy" id="1070528"/>
    <lineage>
        <taxon>unclassified sequences</taxon>
        <taxon>metagenomes</taxon>
        <taxon>organismal metagenomes</taxon>
    </lineage>
</organism>
<name>A0A6C0FGT0_9ZZZZ</name>
<proteinExistence type="predicted"/>
<evidence type="ECO:0000313" key="2">
    <source>
        <dbReference type="EMBL" id="QHT38195.1"/>
    </source>
</evidence>
<feature type="compositionally biased region" description="Acidic residues" evidence="1">
    <location>
        <begin position="118"/>
        <end position="133"/>
    </location>
</feature>
<sequence>MVNILLIKKNGSLNITEYNEEQLDNLYKVAGLKNKKHFDFVSEWYVENEKNNSYNYCVYAKTNGKAGNENKYDFPPPIDNELYFDTCVIIKKKNNVLKSIRLDEWEFVYESLFGGFEDLGEEDSEDEEEEELGPDDKLTKSGYLQDDFVVDDDEDLDEEYIDDDTDDDEEFEDDDEFDTSDDDDEEEFEDEDEEEENDDDVNTENAVSPERKTRKKSKSATVFDLMLPDKDSELSE</sequence>
<dbReference type="EMBL" id="MN738828">
    <property type="protein sequence ID" value="QHT38195.1"/>
    <property type="molecule type" value="Genomic_DNA"/>
</dbReference>
<protein>
    <submittedName>
        <fullName evidence="2">Uncharacterized protein</fullName>
    </submittedName>
</protein>
<dbReference type="AlphaFoldDB" id="A0A6C0FGT0"/>
<feature type="compositionally biased region" description="Basic and acidic residues" evidence="1">
    <location>
        <begin position="227"/>
        <end position="236"/>
    </location>
</feature>